<evidence type="ECO:0000256" key="7">
    <source>
        <dbReference type="PIRSR" id="PIRSR000105-3"/>
    </source>
</evidence>
<keyword evidence="4" id="KW-0520">NAD</keyword>
<dbReference type="GO" id="GO:0006635">
    <property type="term" value="P:fatty acid beta-oxidation"/>
    <property type="evidence" value="ECO:0007669"/>
    <property type="project" value="TreeGrafter"/>
</dbReference>
<organism evidence="9 10">
    <name type="scientific">Olpidium bornovanus</name>
    <dbReference type="NCBI Taxonomy" id="278681"/>
    <lineage>
        <taxon>Eukaryota</taxon>
        <taxon>Fungi</taxon>
        <taxon>Fungi incertae sedis</taxon>
        <taxon>Olpidiomycota</taxon>
        <taxon>Olpidiomycotina</taxon>
        <taxon>Olpidiomycetes</taxon>
        <taxon>Olpidiales</taxon>
        <taxon>Olpidiaceae</taxon>
        <taxon>Olpidium</taxon>
    </lineage>
</organism>
<evidence type="ECO:0000256" key="2">
    <source>
        <dbReference type="ARBA" id="ARBA00009463"/>
    </source>
</evidence>
<reference evidence="9 10" key="1">
    <citation type="journal article" name="Sci. Rep.">
        <title>Genome-scale phylogenetic analyses confirm Olpidium as the closest living zoosporic fungus to the non-flagellated, terrestrial fungi.</title>
        <authorList>
            <person name="Chang Y."/>
            <person name="Rochon D."/>
            <person name="Sekimoto S."/>
            <person name="Wang Y."/>
            <person name="Chovatia M."/>
            <person name="Sandor L."/>
            <person name="Salamov A."/>
            <person name="Grigoriev I.V."/>
            <person name="Stajich J.E."/>
            <person name="Spatafora J.W."/>
        </authorList>
    </citation>
    <scope>NUCLEOTIDE SEQUENCE [LARGE SCALE GENOMIC DNA]</scope>
    <source>
        <strain evidence="9">S191</strain>
    </source>
</reference>
<dbReference type="SUPFAM" id="SSF51735">
    <property type="entry name" value="NAD(P)-binding Rossmann-fold domains"/>
    <property type="match status" value="1"/>
</dbReference>
<feature type="binding site" evidence="7">
    <location>
        <position position="79"/>
    </location>
    <ligand>
        <name>CoA</name>
        <dbReference type="ChEBI" id="CHEBI:57287"/>
    </ligand>
</feature>
<evidence type="ECO:0000256" key="4">
    <source>
        <dbReference type="ARBA" id="ARBA00023027"/>
    </source>
</evidence>
<dbReference type="EMBL" id="JAEFCI010008209">
    <property type="protein sequence ID" value="KAG5458610.1"/>
    <property type="molecule type" value="Genomic_DNA"/>
</dbReference>
<gene>
    <name evidence="9" type="ORF">BJ554DRAFT_1134</name>
</gene>
<dbReference type="Pfam" id="PF02737">
    <property type="entry name" value="3HCDH_N"/>
    <property type="match status" value="1"/>
</dbReference>
<dbReference type="InterPro" id="IPR022694">
    <property type="entry name" value="3-OHacyl-CoA_DH"/>
</dbReference>
<feature type="binding site" evidence="7">
    <location>
        <position position="86"/>
    </location>
    <ligand>
        <name>CoA</name>
        <dbReference type="ChEBI" id="CHEBI:57287"/>
    </ligand>
</feature>
<evidence type="ECO:0000313" key="9">
    <source>
        <dbReference type="EMBL" id="KAG5458610.1"/>
    </source>
</evidence>
<evidence type="ECO:0000256" key="1">
    <source>
        <dbReference type="ARBA" id="ARBA00005005"/>
    </source>
</evidence>
<dbReference type="PANTHER" id="PTHR43561:SF3">
    <property type="entry name" value="HYDROXYACYL-COENZYME A DEHYDROGENASE, MITOCHONDRIAL"/>
    <property type="match status" value="1"/>
</dbReference>
<dbReference type="Proteomes" id="UP000673691">
    <property type="component" value="Unassembled WGS sequence"/>
</dbReference>
<dbReference type="GO" id="GO:0070403">
    <property type="term" value="F:NAD+ binding"/>
    <property type="evidence" value="ECO:0007669"/>
    <property type="project" value="InterPro"/>
</dbReference>
<sequence>MSGRARPALSLFARRPPSSSFSTSAGVGAAQPVKNVVVVGSGLMGAGIAQVAAQSGLSVTMCDVSAEAVKKGEAQVAASLTRAARKAHPDDAAAQERFAAAALANLKTSANSAAAAADADLVVEAVVEDLARKQELFERLDAAAPPHAVFATNTSSLPVAAIAARVRRRDRFGGLHFFNPVPQMRLVEVVRTPDTSDDTYDTLVDVARKMKKTPVTCKDTPG</sequence>
<dbReference type="PIRSF" id="PIRSF000105">
    <property type="entry name" value="HCDH"/>
    <property type="match status" value="1"/>
</dbReference>
<dbReference type="GO" id="GO:0005739">
    <property type="term" value="C:mitochondrion"/>
    <property type="evidence" value="ECO:0007669"/>
    <property type="project" value="TreeGrafter"/>
</dbReference>
<feature type="site" description="Important for catalytic activity" evidence="6">
    <location>
        <position position="176"/>
    </location>
</feature>
<protein>
    <submittedName>
        <fullName evidence="9">Nad binding 3-hydroxyacyl-CoA dehydrogenase</fullName>
    </submittedName>
</protein>
<dbReference type="PANTHER" id="PTHR43561">
    <property type="match status" value="1"/>
</dbReference>
<feature type="domain" description="3-hydroxyacyl-CoA dehydrogenase NAD binding" evidence="8">
    <location>
        <begin position="35"/>
        <end position="220"/>
    </location>
</feature>
<keyword evidence="5" id="KW-0443">Lipid metabolism</keyword>
<name>A0A8H7ZSV1_9FUNG</name>
<comment type="similarity">
    <text evidence="2">Belongs to the 3-hydroxyacyl-CoA dehydrogenase family.</text>
</comment>
<dbReference type="OrthoDB" id="5958943at2759"/>
<dbReference type="InterPro" id="IPR052242">
    <property type="entry name" value="Mito_3-hydroxyacyl-CoA_DH"/>
</dbReference>
<dbReference type="GO" id="GO:0003857">
    <property type="term" value="F:(3S)-3-hydroxyacyl-CoA dehydrogenase (NAD+) activity"/>
    <property type="evidence" value="ECO:0007669"/>
    <property type="project" value="TreeGrafter"/>
</dbReference>
<proteinExistence type="inferred from homology"/>
<evidence type="ECO:0000256" key="3">
    <source>
        <dbReference type="ARBA" id="ARBA00023002"/>
    </source>
</evidence>
<dbReference type="AlphaFoldDB" id="A0A8H7ZSV1"/>
<keyword evidence="10" id="KW-1185">Reference proteome</keyword>
<evidence type="ECO:0000313" key="10">
    <source>
        <dbReference type="Proteomes" id="UP000673691"/>
    </source>
</evidence>
<comment type="caution">
    <text evidence="9">The sequence shown here is derived from an EMBL/GenBank/DDBJ whole genome shotgun (WGS) entry which is preliminary data.</text>
</comment>
<dbReference type="InterPro" id="IPR036291">
    <property type="entry name" value="NAD(P)-bd_dom_sf"/>
</dbReference>
<dbReference type="FunFam" id="3.40.50.720:FF:000009">
    <property type="entry name" value="Fatty oxidation complex, alpha subunit"/>
    <property type="match status" value="1"/>
</dbReference>
<comment type="pathway">
    <text evidence="1">Lipid metabolism; fatty acid beta-oxidation.</text>
</comment>
<evidence type="ECO:0000256" key="6">
    <source>
        <dbReference type="PIRSR" id="PIRSR000105-1"/>
    </source>
</evidence>
<accession>A0A8H7ZSV1</accession>
<feature type="binding site" evidence="7">
    <location>
        <position position="155"/>
    </location>
    <ligand>
        <name>CoA</name>
        <dbReference type="ChEBI" id="CHEBI:57287"/>
    </ligand>
</feature>
<keyword evidence="3" id="KW-0560">Oxidoreductase</keyword>
<dbReference type="InterPro" id="IPR006176">
    <property type="entry name" value="3-OHacyl-CoA_DH_NAD-bd"/>
</dbReference>
<evidence type="ECO:0000259" key="8">
    <source>
        <dbReference type="Pfam" id="PF02737"/>
    </source>
</evidence>
<dbReference type="Gene3D" id="3.40.50.720">
    <property type="entry name" value="NAD(P)-binding Rossmann-like Domain"/>
    <property type="match status" value="1"/>
</dbReference>
<evidence type="ECO:0000256" key="5">
    <source>
        <dbReference type="ARBA" id="ARBA00023098"/>
    </source>
</evidence>